<reference evidence="1 2" key="1">
    <citation type="submission" date="2022-11" db="EMBL/GenBank/DDBJ databases">
        <title>Mycobacterium sp. nov.</title>
        <authorList>
            <person name="Papic B."/>
            <person name="Spicic S."/>
            <person name="Duvnjak S."/>
        </authorList>
    </citation>
    <scope>NUCLEOTIDE SEQUENCE [LARGE SCALE GENOMIC DNA]</scope>
    <source>
        <strain evidence="1 2">CVI_P4</strain>
    </source>
</reference>
<sequence length="214" mass="22624">MVAVLEVVLVDASQVDMVAETLRAKGIAIVNPAGDADQLRAAVAAVVHEADDAEVDRLRSATASGPDDGLEERLWGPAPDSQTASRAVFDDLAGQFAARRELAEGCLRREEAAALLGVAPQSITAKLAARKLVGLKAGREWRLPAWQFDPDDPSGVLPDLDTLQEVFPGGVVSLSRWMQRPNPEFGDRPPSIEMARGGAAKVIAAARALTAAAW</sequence>
<organism evidence="1 2">
    <name type="scientific">Mycobacterium pinniadriaticum</name>
    <dbReference type="NCBI Taxonomy" id="2994102"/>
    <lineage>
        <taxon>Bacteria</taxon>
        <taxon>Bacillati</taxon>
        <taxon>Actinomycetota</taxon>
        <taxon>Actinomycetes</taxon>
        <taxon>Mycobacteriales</taxon>
        <taxon>Mycobacteriaceae</taxon>
        <taxon>Mycobacterium</taxon>
    </lineage>
</organism>
<accession>A0ABT3SJ31</accession>
<evidence type="ECO:0000313" key="2">
    <source>
        <dbReference type="Proteomes" id="UP001300745"/>
    </source>
</evidence>
<gene>
    <name evidence="1" type="ORF">ORI27_22680</name>
</gene>
<dbReference type="RefSeq" id="WP_265999309.1">
    <property type="nucleotide sequence ID" value="NZ_JAPJDN010000024.1"/>
</dbReference>
<dbReference type="EMBL" id="JAPJDO010000024">
    <property type="protein sequence ID" value="MCX2939506.1"/>
    <property type="molecule type" value="Genomic_DNA"/>
</dbReference>
<comment type="caution">
    <text evidence="1">The sequence shown here is derived from an EMBL/GenBank/DDBJ whole genome shotgun (WGS) entry which is preliminary data.</text>
</comment>
<keyword evidence="2" id="KW-1185">Reference proteome</keyword>
<protein>
    <submittedName>
        <fullName evidence="1">DUF2384 domain-containing protein</fullName>
    </submittedName>
</protein>
<dbReference type="Proteomes" id="UP001300745">
    <property type="component" value="Unassembled WGS sequence"/>
</dbReference>
<evidence type="ECO:0000313" key="1">
    <source>
        <dbReference type="EMBL" id="MCX2939506.1"/>
    </source>
</evidence>
<proteinExistence type="predicted"/>
<name>A0ABT3SJ31_9MYCO</name>